<evidence type="ECO:0000313" key="3">
    <source>
        <dbReference type="Proteomes" id="UP001501094"/>
    </source>
</evidence>
<dbReference type="Proteomes" id="UP001501094">
    <property type="component" value="Unassembled WGS sequence"/>
</dbReference>
<dbReference type="Gene3D" id="2.40.50.230">
    <property type="entry name" value="Gp5 N-terminal domain"/>
    <property type="match status" value="1"/>
</dbReference>
<dbReference type="InterPro" id="IPR037026">
    <property type="entry name" value="Vgr_OB-fold_dom_sf"/>
</dbReference>
<keyword evidence="3" id="KW-1185">Reference proteome</keyword>
<sequence>MTSGDLPAPRRFYGKYRGTVENNVDPMQLGRVQVRCPVVLGSGRMSWAMPCTPYAGDGVGLFLVPPVGAHVWVEFEGGDPDSPILGGCFWGPGQVPASPAVAEVKMFRTDSVSVEVSDLPGAGGIRISVGSPAVTGGITIDATSSGVEIAMGKGKIALSPVSVSINDGALEVT</sequence>
<accession>A0ABP4ZH77</accession>
<proteinExistence type="predicted"/>
<gene>
    <name evidence="2" type="ORF">GCM10009751_13040</name>
</gene>
<organism evidence="2 3">
    <name type="scientific">Myceligenerans crystallogenes</name>
    <dbReference type="NCBI Taxonomy" id="316335"/>
    <lineage>
        <taxon>Bacteria</taxon>
        <taxon>Bacillati</taxon>
        <taxon>Actinomycetota</taxon>
        <taxon>Actinomycetes</taxon>
        <taxon>Micrococcales</taxon>
        <taxon>Promicromonosporaceae</taxon>
        <taxon>Myceligenerans</taxon>
    </lineage>
</organism>
<evidence type="ECO:0000259" key="1">
    <source>
        <dbReference type="Pfam" id="PF04717"/>
    </source>
</evidence>
<name>A0ABP4ZH77_9MICO</name>
<dbReference type="EMBL" id="BAAANL010000002">
    <property type="protein sequence ID" value="GAA1857092.1"/>
    <property type="molecule type" value="Genomic_DNA"/>
</dbReference>
<dbReference type="Pfam" id="PF04717">
    <property type="entry name" value="Phage_base_V"/>
    <property type="match status" value="1"/>
</dbReference>
<reference evidence="3" key="1">
    <citation type="journal article" date="2019" name="Int. J. Syst. Evol. Microbiol.">
        <title>The Global Catalogue of Microorganisms (GCM) 10K type strain sequencing project: providing services to taxonomists for standard genome sequencing and annotation.</title>
        <authorList>
            <consortium name="The Broad Institute Genomics Platform"/>
            <consortium name="The Broad Institute Genome Sequencing Center for Infectious Disease"/>
            <person name="Wu L."/>
            <person name="Ma J."/>
        </authorList>
    </citation>
    <scope>NUCLEOTIDE SEQUENCE [LARGE SCALE GENOMIC DNA]</scope>
    <source>
        <strain evidence="3">JCM 14326</strain>
    </source>
</reference>
<evidence type="ECO:0000313" key="2">
    <source>
        <dbReference type="EMBL" id="GAA1857092.1"/>
    </source>
</evidence>
<feature type="domain" description="Gp5/Type VI secretion system Vgr protein OB-fold" evidence="1">
    <location>
        <begin position="16"/>
        <end position="90"/>
    </location>
</feature>
<dbReference type="RefSeq" id="WP_344100779.1">
    <property type="nucleotide sequence ID" value="NZ_BAAANL010000002.1"/>
</dbReference>
<comment type="caution">
    <text evidence="2">The sequence shown here is derived from an EMBL/GenBank/DDBJ whole genome shotgun (WGS) entry which is preliminary data.</text>
</comment>
<dbReference type="InterPro" id="IPR006531">
    <property type="entry name" value="Gp5/Vgr_OB"/>
</dbReference>
<protein>
    <submittedName>
        <fullName evidence="2">Phage baseplate assembly protein V</fullName>
    </submittedName>
</protein>
<dbReference type="SUPFAM" id="SSF69255">
    <property type="entry name" value="gp5 N-terminal domain-like"/>
    <property type="match status" value="1"/>
</dbReference>